<feature type="non-terminal residue" evidence="1">
    <location>
        <position position="1"/>
    </location>
</feature>
<proteinExistence type="predicted"/>
<dbReference type="EMBL" id="LAZR01055274">
    <property type="protein sequence ID" value="KKK76741.1"/>
    <property type="molecule type" value="Genomic_DNA"/>
</dbReference>
<evidence type="ECO:0000313" key="1">
    <source>
        <dbReference type="EMBL" id="KKK76741.1"/>
    </source>
</evidence>
<dbReference type="AlphaFoldDB" id="A0A0F9AWV2"/>
<organism evidence="1">
    <name type="scientific">marine sediment metagenome</name>
    <dbReference type="NCBI Taxonomy" id="412755"/>
    <lineage>
        <taxon>unclassified sequences</taxon>
        <taxon>metagenomes</taxon>
        <taxon>ecological metagenomes</taxon>
    </lineage>
</organism>
<gene>
    <name evidence="1" type="ORF">LCGC14_2860600</name>
</gene>
<reference evidence="1" key="1">
    <citation type="journal article" date="2015" name="Nature">
        <title>Complex archaea that bridge the gap between prokaryotes and eukaryotes.</title>
        <authorList>
            <person name="Spang A."/>
            <person name="Saw J.H."/>
            <person name="Jorgensen S.L."/>
            <person name="Zaremba-Niedzwiedzka K."/>
            <person name="Martijn J."/>
            <person name="Lind A.E."/>
            <person name="van Eijk R."/>
            <person name="Schleper C."/>
            <person name="Guy L."/>
            <person name="Ettema T.J."/>
        </authorList>
    </citation>
    <scope>NUCLEOTIDE SEQUENCE</scope>
</reference>
<accession>A0A0F9AWV2</accession>
<name>A0A0F9AWV2_9ZZZZ</name>
<sequence length="61" mass="6889">AELVDLLESGGLRRFLTARRPGDVEDTFLLGADIGDQLRKKMAIMRRHWLDASAYLAPPHK</sequence>
<comment type="caution">
    <text evidence="1">The sequence shown here is derived from an EMBL/GenBank/DDBJ whole genome shotgun (WGS) entry which is preliminary data.</text>
</comment>
<protein>
    <submittedName>
        <fullName evidence="1">Uncharacterized protein</fullName>
    </submittedName>
</protein>